<proteinExistence type="predicted"/>
<sequence length="63" mass="7093">MSHPDRWKHARWKVSSRSGNGVQCVEQAAIADTIGVRDSKNRAAGLLEFDPAAWSRFLVDLKR</sequence>
<keyword evidence="3" id="KW-1185">Reference proteome</keyword>
<dbReference type="Pfam" id="PF04149">
    <property type="entry name" value="DUF397"/>
    <property type="match status" value="1"/>
</dbReference>
<gene>
    <name evidence="2" type="ORF">F4559_001892</name>
</gene>
<name>A0A7W7WVH3_9PSEU</name>
<dbReference type="AlphaFoldDB" id="A0A7W7WVH3"/>
<dbReference type="Proteomes" id="UP000542674">
    <property type="component" value="Unassembled WGS sequence"/>
</dbReference>
<comment type="caution">
    <text evidence="2">The sequence shown here is derived from an EMBL/GenBank/DDBJ whole genome shotgun (WGS) entry which is preliminary data.</text>
</comment>
<organism evidence="2 3">
    <name type="scientific">Saccharothrix violaceirubra</name>
    <dbReference type="NCBI Taxonomy" id="413306"/>
    <lineage>
        <taxon>Bacteria</taxon>
        <taxon>Bacillati</taxon>
        <taxon>Actinomycetota</taxon>
        <taxon>Actinomycetes</taxon>
        <taxon>Pseudonocardiales</taxon>
        <taxon>Pseudonocardiaceae</taxon>
        <taxon>Saccharothrix</taxon>
    </lineage>
</organism>
<dbReference type="EMBL" id="JACHJS010000001">
    <property type="protein sequence ID" value="MBB4964533.1"/>
    <property type="molecule type" value="Genomic_DNA"/>
</dbReference>
<evidence type="ECO:0000313" key="3">
    <source>
        <dbReference type="Proteomes" id="UP000542674"/>
    </source>
</evidence>
<feature type="domain" description="DUF397" evidence="1">
    <location>
        <begin position="10"/>
        <end position="62"/>
    </location>
</feature>
<accession>A0A7W7WVH3</accession>
<evidence type="ECO:0000259" key="1">
    <source>
        <dbReference type="Pfam" id="PF04149"/>
    </source>
</evidence>
<protein>
    <recommendedName>
        <fullName evidence="1">DUF397 domain-containing protein</fullName>
    </recommendedName>
</protein>
<dbReference type="InterPro" id="IPR007278">
    <property type="entry name" value="DUF397"/>
</dbReference>
<evidence type="ECO:0000313" key="2">
    <source>
        <dbReference type="EMBL" id="MBB4964533.1"/>
    </source>
</evidence>
<reference evidence="2 3" key="1">
    <citation type="submission" date="2020-08" db="EMBL/GenBank/DDBJ databases">
        <title>Sequencing the genomes of 1000 actinobacteria strains.</title>
        <authorList>
            <person name="Klenk H.-P."/>
        </authorList>
    </citation>
    <scope>NUCLEOTIDE SEQUENCE [LARGE SCALE GENOMIC DNA]</scope>
    <source>
        <strain evidence="2 3">DSM 45084</strain>
    </source>
</reference>
<dbReference type="RefSeq" id="WP_184667605.1">
    <property type="nucleotide sequence ID" value="NZ_BAABAI010000031.1"/>
</dbReference>